<evidence type="ECO:0000256" key="3">
    <source>
        <dbReference type="ARBA" id="ARBA00022679"/>
    </source>
</evidence>
<dbReference type="InterPro" id="IPR004838">
    <property type="entry name" value="NHTrfase_class1_PyrdxlP-BS"/>
</dbReference>
<keyword evidence="4" id="KW-0663">Pyridoxal phosphate</keyword>
<dbReference type="InterPro" id="IPR050596">
    <property type="entry name" value="AspAT/PAT-like"/>
</dbReference>
<dbReference type="GO" id="GO:0008483">
    <property type="term" value="F:transaminase activity"/>
    <property type="evidence" value="ECO:0007669"/>
    <property type="project" value="UniProtKB-KW"/>
</dbReference>
<reference evidence="7 8" key="1">
    <citation type="submission" date="2021-05" db="EMBL/GenBank/DDBJ databases">
        <title>Phylogenetic classification of ten novel species belonging to the genus Bifidobacterium comprising B. colchicus sp. nov., B. abeli sp. nov., B. bicoloris sp. nov., B. guerezis sp. nov., B. rosaliae sp. nov., B. santillanensis sp. nov., B. argentati sp. nov., B. amazzoni sp. nov., B. pluviali sp. nov., and B. pinnaculum sp. nov.</title>
        <authorList>
            <person name="Lugli G.A."/>
            <person name="Ruiz Garcia L."/>
            <person name="Margolles A."/>
            <person name="Ventura M."/>
        </authorList>
    </citation>
    <scope>NUCLEOTIDE SEQUENCE [LARGE SCALE GENOMIC DNA]</scope>
    <source>
        <strain evidence="7 8">82T10</strain>
    </source>
</reference>
<feature type="region of interest" description="Disordered" evidence="5">
    <location>
        <begin position="217"/>
        <end position="239"/>
    </location>
</feature>
<evidence type="ECO:0000313" key="7">
    <source>
        <dbReference type="EMBL" id="MBW3093342.1"/>
    </source>
</evidence>
<dbReference type="PANTHER" id="PTHR46383">
    <property type="entry name" value="ASPARTATE AMINOTRANSFERASE"/>
    <property type="match status" value="1"/>
</dbReference>
<keyword evidence="3" id="KW-0808">Transferase</keyword>
<dbReference type="RefSeq" id="WP_219059321.1">
    <property type="nucleotide sequence ID" value="NZ_JAHBBH010000038.1"/>
</dbReference>
<comment type="caution">
    <text evidence="7">The sequence shown here is derived from an EMBL/GenBank/DDBJ whole genome shotgun (WGS) entry which is preliminary data.</text>
</comment>
<dbReference type="EMBL" id="JAHBBH010000038">
    <property type="protein sequence ID" value="MBW3093342.1"/>
    <property type="molecule type" value="Genomic_DNA"/>
</dbReference>
<feature type="domain" description="Aminotransferase class I/classII large" evidence="6">
    <location>
        <begin position="32"/>
        <end position="429"/>
    </location>
</feature>
<accession>A0ABS6WHI7</accession>
<proteinExistence type="predicted"/>
<sequence length="455" mass="49240">MSNPQPTLARQARAIPRSGIRDVFDRVERVPDAISLCVGEPSFTAAPHIVEAACRSIQAGRTKYTNVLGIEGFRTAVASYSRRVKGLEYDSETEIQAVDGATIGLFLALKAVLDPGDEVIIPSPFFTSYDAEVMMCGGVPVYVALKPEHQMRLNADDIEAAITPRTRAVIINSPGNPTGAVTPADELARIADVCTRHNIWAISDEVYHPFVFGTGETDATDEDRNDVNDTPAYSDKGQTENVAERVIASASSRTAVNRPFPAAPSIAAAPGMHERTIVVESLSKTFAMTGWRIGYLLAPAAVIEQTSKIAELMHSSVNSTAQYAGEAALNGPMEPVVAMREDYRAKRRIVMDDLADCTALRLIEPEGAFYAFVDIRATRMDSATFARRLLDETSVAVVPGTAFGAEGEGFVRLSYAGDADELREGVRRLGAFAMRHGDPLLGRHTPAYHHLEIMA</sequence>
<evidence type="ECO:0000313" key="8">
    <source>
        <dbReference type="Proteomes" id="UP000700815"/>
    </source>
</evidence>
<protein>
    <submittedName>
        <fullName evidence="7">Pyridoxal phosphate-dependent aminotransferase</fullName>
    </submittedName>
</protein>
<evidence type="ECO:0000256" key="2">
    <source>
        <dbReference type="ARBA" id="ARBA00022576"/>
    </source>
</evidence>
<evidence type="ECO:0000259" key="6">
    <source>
        <dbReference type="Pfam" id="PF00155"/>
    </source>
</evidence>
<keyword evidence="2 7" id="KW-0032">Aminotransferase</keyword>
<dbReference type="InterPro" id="IPR004839">
    <property type="entry name" value="Aminotransferase_I/II_large"/>
</dbReference>
<evidence type="ECO:0000256" key="1">
    <source>
        <dbReference type="ARBA" id="ARBA00001933"/>
    </source>
</evidence>
<dbReference type="Pfam" id="PF00155">
    <property type="entry name" value="Aminotran_1_2"/>
    <property type="match status" value="1"/>
</dbReference>
<evidence type="ECO:0000256" key="5">
    <source>
        <dbReference type="SAM" id="MobiDB-lite"/>
    </source>
</evidence>
<evidence type="ECO:0000256" key="4">
    <source>
        <dbReference type="ARBA" id="ARBA00022898"/>
    </source>
</evidence>
<gene>
    <name evidence="7" type="ORF">KIH79_10505</name>
</gene>
<keyword evidence="8" id="KW-1185">Reference proteome</keyword>
<dbReference type="CDD" id="cd00609">
    <property type="entry name" value="AAT_like"/>
    <property type="match status" value="1"/>
</dbReference>
<name>A0ABS6WHI7_9BIFI</name>
<organism evidence="7 8">
    <name type="scientific">Bifidobacterium miconis</name>
    <dbReference type="NCBI Taxonomy" id="2834435"/>
    <lineage>
        <taxon>Bacteria</taxon>
        <taxon>Bacillati</taxon>
        <taxon>Actinomycetota</taxon>
        <taxon>Actinomycetes</taxon>
        <taxon>Bifidobacteriales</taxon>
        <taxon>Bifidobacteriaceae</taxon>
        <taxon>Bifidobacterium</taxon>
    </lineage>
</organism>
<dbReference type="PANTHER" id="PTHR46383:SF3">
    <property type="entry name" value="ASPARTATE AMINOTRANSFERASE-RELATED"/>
    <property type="match status" value="1"/>
</dbReference>
<comment type="cofactor">
    <cofactor evidence="1">
        <name>pyridoxal 5'-phosphate</name>
        <dbReference type="ChEBI" id="CHEBI:597326"/>
    </cofactor>
</comment>
<dbReference type="PROSITE" id="PS00105">
    <property type="entry name" value="AA_TRANSFER_CLASS_1"/>
    <property type="match status" value="1"/>
</dbReference>
<dbReference type="Proteomes" id="UP000700815">
    <property type="component" value="Unassembled WGS sequence"/>
</dbReference>